<proteinExistence type="predicted"/>
<sequence length="432" mass="46143">MAACYEQHDWIILGGTAAGRLAAQQATRSGLRVALIEPLEPETRPWAELLVSQGAALAAGTIDWRSLQRQAQWHDRLWGDQRAALAAGGVDCLVGDGLLMRHQNQWRVQLGDRLLAGRRCLLALPGRSTVPLWTERAPVAAYTPDTIAQLAHRGVRPGERWLVTADSPMAIELAQVLRGLGAQVTLAAAGDRVLGGLPAAAAEWLQAELAAQAIEVILRAAPQQCKVLEGQTWIQVGDRAREVDCLLTDGNYQALLPKGFEQLCPRAIGIGDWPANDRLQLPLAPELYGCGALLGGHPIGAIAATEAQLIIRNSLQNPIQRPHCIRYEQQPWAVRGPLPLAVVGGGEGPELRSVALTLAAGRCQIQHDRQGQLQGALLLAAGAIEAISTVAALITRSGTIADLAHLPATESPAIDLLRRTAQQALVAARSRQ</sequence>
<keyword evidence="3" id="KW-1185">Reference proteome</keyword>
<organism evidence="2 3">
    <name type="scientific">Limnothrix redekei LRLZ20PSL1</name>
    <dbReference type="NCBI Taxonomy" id="3112953"/>
    <lineage>
        <taxon>Bacteria</taxon>
        <taxon>Bacillati</taxon>
        <taxon>Cyanobacteriota</taxon>
        <taxon>Cyanophyceae</taxon>
        <taxon>Pseudanabaenales</taxon>
        <taxon>Pseudanabaenaceae</taxon>
        <taxon>Limnothrix</taxon>
    </lineage>
</organism>
<evidence type="ECO:0000259" key="1">
    <source>
        <dbReference type="Pfam" id="PF07992"/>
    </source>
</evidence>
<dbReference type="SUPFAM" id="SSF51905">
    <property type="entry name" value="FAD/NAD(P)-binding domain"/>
    <property type="match status" value="1"/>
</dbReference>
<dbReference type="Pfam" id="PF07992">
    <property type="entry name" value="Pyr_redox_2"/>
    <property type="match status" value="1"/>
</dbReference>
<dbReference type="PRINTS" id="PR00411">
    <property type="entry name" value="PNDRDTASEI"/>
</dbReference>
<dbReference type="Proteomes" id="UP001604335">
    <property type="component" value="Unassembled WGS sequence"/>
</dbReference>
<dbReference type="InterPro" id="IPR023753">
    <property type="entry name" value="FAD/NAD-binding_dom"/>
</dbReference>
<dbReference type="PANTHER" id="PTHR43014">
    <property type="entry name" value="MERCURIC REDUCTASE"/>
    <property type="match status" value="1"/>
</dbReference>
<evidence type="ECO:0000313" key="3">
    <source>
        <dbReference type="Proteomes" id="UP001604335"/>
    </source>
</evidence>
<dbReference type="RefSeq" id="WP_393014660.1">
    <property type="nucleotide sequence ID" value="NZ_JAZAQF010000086.1"/>
</dbReference>
<name>A0ABW7CCX6_9CYAN</name>
<dbReference type="EMBL" id="JAZAQF010000086">
    <property type="protein sequence ID" value="MFG3818999.1"/>
    <property type="molecule type" value="Genomic_DNA"/>
</dbReference>
<protein>
    <submittedName>
        <fullName evidence="2">FAD-dependent oxidoreductase</fullName>
    </submittedName>
</protein>
<accession>A0ABW7CCX6</accession>
<gene>
    <name evidence="2" type="ORF">VPK24_15255</name>
</gene>
<dbReference type="Gene3D" id="3.50.50.60">
    <property type="entry name" value="FAD/NAD(P)-binding domain"/>
    <property type="match status" value="1"/>
</dbReference>
<comment type="caution">
    <text evidence="2">The sequence shown here is derived from an EMBL/GenBank/DDBJ whole genome shotgun (WGS) entry which is preliminary data.</text>
</comment>
<feature type="domain" description="FAD/NAD(P)-binding" evidence="1">
    <location>
        <begin position="9"/>
        <end position="230"/>
    </location>
</feature>
<evidence type="ECO:0000313" key="2">
    <source>
        <dbReference type="EMBL" id="MFG3818999.1"/>
    </source>
</evidence>
<dbReference type="PANTHER" id="PTHR43014:SF2">
    <property type="entry name" value="MERCURIC REDUCTASE"/>
    <property type="match status" value="1"/>
</dbReference>
<dbReference type="InterPro" id="IPR036188">
    <property type="entry name" value="FAD/NAD-bd_sf"/>
</dbReference>
<reference evidence="3" key="1">
    <citation type="journal article" date="2024" name="Algal Res.">
        <title>Biochemical, toxicological and genomic investigation of a high-biomass producing Limnothrix strain isolated from Italian shallow drinking water reservoir.</title>
        <authorList>
            <person name="Simonazzi M."/>
            <person name="Shishido T.K."/>
            <person name="Delbaje E."/>
            <person name="Wahlsten M."/>
            <person name="Fewer D.P."/>
            <person name="Sivonen K."/>
            <person name="Pezzolesi L."/>
            <person name="Pistocchi R."/>
        </authorList>
    </citation>
    <scope>NUCLEOTIDE SEQUENCE [LARGE SCALE GENOMIC DNA]</scope>
    <source>
        <strain evidence="3">LRLZ20PSL1</strain>
    </source>
</reference>